<dbReference type="Gene3D" id="2.60.40.1180">
    <property type="entry name" value="Golgi alpha-mannosidase II"/>
    <property type="match status" value="2"/>
</dbReference>
<dbReference type="InterPro" id="IPR048395">
    <property type="entry name" value="Glyco_hydro_31_C"/>
</dbReference>
<dbReference type="InterPro" id="IPR013780">
    <property type="entry name" value="Glyco_hydro_b"/>
</dbReference>
<dbReference type="InterPro" id="IPR051816">
    <property type="entry name" value="Glycosyl_Hydrolase_31"/>
</dbReference>
<evidence type="ECO:0000313" key="3">
    <source>
        <dbReference type="EMBL" id="KAA3942962.1"/>
    </source>
</evidence>
<dbReference type="PANTHER" id="PTHR43863:SF2">
    <property type="entry name" value="MALTASE-GLUCOAMYLASE"/>
    <property type="match status" value="1"/>
</dbReference>
<evidence type="ECO:0000313" key="4">
    <source>
        <dbReference type="Proteomes" id="UP000323717"/>
    </source>
</evidence>
<feature type="domain" description="Glycosyl hydrolase family 31 C-terminal" evidence="2">
    <location>
        <begin position="3"/>
        <end position="37"/>
    </location>
</feature>
<dbReference type="Pfam" id="PF17137">
    <property type="entry name" value="DUF5110"/>
    <property type="match status" value="1"/>
</dbReference>
<name>A0A5M5BYK6_BACOV</name>
<feature type="domain" description="DUF5110" evidence="1">
    <location>
        <begin position="53"/>
        <end position="120"/>
    </location>
</feature>
<proteinExistence type="predicted"/>
<organism evidence="3 4">
    <name type="scientific">Bacteroides ovatus</name>
    <dbReference type="NCBI Taxonomy" id="28116"/>
    <lineage>
        <taxon>Bacteria</taxon>
        <taxon>Pseudomonadati</taxon>
        <taxon>Bacteroidota</taxon>
        <taxon>Bacteroidia</taxon>
        <taxon>Bacteroidales</taxon>
        <taxon>Bacteroidaceae</taxon>
        <taxon>Bacteroides</taxon>
    </lineage>
</organism>
<reference evidence="3 4" key="1">
    <citation type="journal article" date="2019" name="Nat. Med.">
        <title>A library of human gut bacterial isolates paired with longitudinal multiomics data enables mechanistic microbiome research.</title>
        <authorList>
            <person name="Poyet M."/>
            <person name="Groussin M."/>
            <person name="Gibbons S.M."/>
            <person name="Avila-Pacheco J."/>
            <person name="Jiang X."/>
            <person name="Kearney S.M."/>
            <person name="Perrotta A.R."/>
            <person name="Berdy B."/>
            <person name="Zhao S."/>
            <person name="Lieberman T.D."/>
            <person name="Swanson P.K."/>
            <person name="Smith M."/>
            <person name="Roesemann S."/>
            <person name="Alexander J.E."/>
            <person name="Rich S.A."/>
            <person name="Livny J."/>
            <person name="Vlamakis H."/>
            <person name="Clish C."/>
            <person name="Bullock K."/>
            <person name="Deik A."/>
            <person name="Scott J."/>
            <person name="Pierce K.A."/>
            <person name="Xavier R.J."/>
            <person name="Alm E.J."/>
        </authorList>
    </citation>
    <scope>NUCLEOTIDE SEQUENCE [LARGE SCALE GENOMIC DNA]</scope>
    <source>
        <strain evidence="3 4">BIOML-A163</strain>
    </source>
</reference>
<dbReference type="AlphaFoldDB" id="A0A5M5BYK6"/>
<feature type="non-terminal residue" evidence="3">
    <location>
        <position position="1"/>
    </location>
</feature>
<evidence type="ECO:0000259" key="1">
    <source>
        <dbReference type="Pfam" id="PF17137"/>
    </source>
</evidence>
<comment type="caution">
    <text evidence="3">The sequence shown here is derived from an EMBL/GenBank/DDBJ whole genome shotgun (WGS) entry which is preliminary data.</text>
</comment>
<accession>A0A5M5BYK6</accession>
<gene>
    <name evidence="3" type="ORF">F3D71_22145</name>
</gene>
<dbReference type="Pfam" id="PF21365">
    <property type="entry name" value="Glyco_hydro_31_3rd"/>
    <property type="match status" value="1"/>
</dbReference>
<evidence type="ECO:0000259" key="2">
    <source>
        <dbReference type="Pfam" id="PF21365"/>
    </source>
</evidence>
<dbReference type="InterPro" id="IPR033403">
    <property type="entry name" value="DUF5110"/>
</dbReference>
<dbReference type="Proteomes" id="UP000323717">
    <property type="component" value="Unassembled WGS sequence"/>
</dbReference>
<sequence>KYWYDFWTGEAFEGGREQMQTNILDILPLYVKAGSILPLAEVKQYAMEYPDRELELRIYGGADAAFLWYEDEGDSYRYEEGVCSKVPMQWKDSERTLTIGLREGTYPGMPEQIKMHVKLYLPEGAGLDSKECVYTGREVKIKF</sequence>
<protein>
    <submittedName>
        <fullName evidence="3">DUF5110 domain-containing protein</fullName>
    </submittedName>
</protein>
<dbReference type="PANTHER" id="PTHR43863">
    <property type="entry name" value="HYDROLASE, PUTATIVE (AFU_ORTHOLOGUE AFUA_1G03140)-RELATED"/>
    <property type="match status" value="1"/>
</dbReference>
<dbReference type="EMBL" id="VWLE01000433">
    <property type="protein sequence ID" value="KAA3942962.1"/>
    <property type="molecule type" value="Genomic_DNA"/>
</dbReference>